<protein>
    <recommendedName>
        <fullName evidence="6">Agmatinase</fullName>
    </recommendedName>
</protein>
<evidence type="ECO:0000256" key="3">
    <source>
        <dbReference type="SAM" id="MobiDB-lite"/>
    </source>
</evidence>
<keyword evidence="2" id="KW-0378">Hydrolase</keyword>
<proteinExistence type="predicted"/>
<dbReference type="SUPFAM" id="SSF52768">
    <property type="entry name" value="Arginase/deacetylase"/>
    <property type="match status" value="1"/>
</dbReference>
<dbReference type="EMBL" id="KE384726">
    <property type="protein sequence ID" value="KJK81312.1"/>
    <property type="molecule type" value="Genomic_DNA"/>
</dbReference>
<keyword evidence="5" id="KW-1185">Reference proteome</keyword>
<keyword evidence="1" id="KW-0479">Metal-binding</keyword>
<feature type="compositionally biased region" description="Polar residues" evidence="3">
    <location>
        <begin position="1"/>
        <end position="15"/>
    </location>
</feature>
<dbReference type="GO" id="GO:0033389">
    <property type="term" value="P:putrescine biosynthetic process from arginine, via agmatine"/>
    <property type="evidence" value="ECO:0007669"/>
    <property type="project" value="TreeGrafter"/>
</dbReference>
<dbReference type="Proteomes" id="UP000054544">
    <property type="component" value="Unassembled WGS sequence"/>
</dbReference>
<evidence type="ECO:0000313" key="5">
    <source>
        <dbReference type="Proteomes" id="UP000054544"/>
    </source>
</evidence>
<evidence type="ECO:0000256" key="2">
    <source>
        <dbReference type="ARBA" id="ARBA00022801"/>
    </source>
</evidence>
<reference evidence="5" key="1">
    <citation type="journal article" date="2014" name="BMC Genomics">
        <title>The genome sequence of the biocontrol fungus Metarhizium anisopliae and comparative genomics of Metarhizium species.</title>
        <authorList>
            <person name="Pattemore J.A."/>
            <person name="Hane J.K."/>
            <person name="Williams A.H."/>
            <person name="Wilson B.A."/>
            <person name="Stodart B.J."/>
            <person name="Ash G.J."/>
        </authorList>
    </citation>
    <scope>NUCLEOTIDE SEQUENCE [LARGE SCALE GENOMIC DNA]</scope>
    <source>
        <strain evidence="5">BRIP 53293</strain>
    </source>
</reference>
<dbReference type="InterPro" id="IPR006035">
    <property type="entry name" value="Ureohydrolase"/>
</dbReference>
<sequence length="98" mass="10531">MTVHSRSLRTVSSVRGTGAPETGSWTSRELMKVMTVLSDWNAVGVDIVKVTPAYDTGGDTAFAAANLAYEAISLIVQREMEKDGSAEEPVLKAEKTEL</sequence>
<dbReference type="AlphaFoldDB" id="A0A0D9P4V3"/>
<dbReference type="PANTHER" id="PTHR11358">
    <property type="entry name" value="ARGINASE/AGMATINASE"/>
    <property type="match status" value="1"/>
</dbReference>
<accession>A0A0D9P4V3</accession>
<dbReference type="STRING" id="1291518.A0A0D9P4V3"/>
<evidence type="ECO:0000313" key="4">
    <source>
        <dbReference type="EMBL" id="KJK81312.1"/>
    </source>
</evidence>
<dbReference type="PANTHER" id="PTHR11358:SF26">
    <property type="entry name" value="GUANIDINO ACID HYDROLASE, MITOCHONDRIAL"/>
    <property type="match status" value="1"/>
</dbReference>
<dbReference type="GO" id="GO:0008783">
    <property type="term" value="F:agmatinase activity"/>
    <property type="evidence" value="ECO:0007669"/>
    <property type="project" value="TreeGrafter"/>
</dbReference>
<dbReference type="InterPro" id="IPR023696">
    <property type="entry name" value="Ureohydrolase_dom_sf"/>
</dbReference>
<evidence type="ECO:0000256" key="1">
    <source>
        <dbReference type="ARBA" id="ARBA00022723"/>
    </source>
</evidence>
<name>A0A0D9P4V3_METAN</name>
<organism evidence="4 5">
    <name type="scientific">Metarhizium anisopliae BRIP 53293</name>
    <dbReference type="NCBI Taxonomy" id="1291518"/>
    <lineage>
        <taxon>Eukaryota</taxon>
        <taxon>Fungi</taxon>
        <taxon>Dikarya</taxon>
        <taxon>Ascomycota</taxon>
        <taxon>Pezizomycotina</taxon>
        <taxon>Sordariomycetes</taxon>
        <taxon>Hypocreomycetidae</taxon>
        <taxon>Hypocreales</taxon>
        <taxon>Clavicipitaceae</taxon>
        <taxon>Metarhizium</taxon>
    </lineage>
</organism>
<feature type="region of interest" description="Disordered" evidence="3">
    <location>
        <begin position="1"/>
        <end position="25"/>
    </location>
</feature>
<dbReference type="Pfam" id="PF00491">
    <property type="entry name" value="Arginase"/>
    <property type="match status" value="1"/>
</dbReference>
<dbReference type="GO" id="GO:0046872">
    <property type="term" value="F:metal ion binding"/>
    <property type="evidence" value="ECO:0007669"/>
    <property type="project" value="UniProtKB-KW"/>
</dbReference>
<dbReference type="Gene3D" id="3.40.800.10">
    <property type="entry name" value="Ureohydrolase domain"/>
    <property type="match status" value="1"/>
</dbReference>
<gene>
    <name evidence="4" type="ORF">H634G_03331</name>
</gene>
<evidence type="ECO:0008006" key="6">
    <source>
        <dbReference type="Google" id="ProtNLM"/>
    </source>
</evidence>